<dbReference type="Proteomes" id="UP001732700">
    <property type="component" value="Chromosome 4D"/>
</dbReference>
<keyword evidence="2" id="KW-1185">Reference proteome</keyword>
<evidence type="ECO:0000313" key="2">
    <source>
        <dbReference type="Proteomes" id="UP001732700"/>
    </source>
</evidence>
<reference evidence="1" key="1">
    <citation type="submission" date="2021-05" db="EMBL/GenBank/DDBJ databases">
        <authorList>
            <person name="Scholz U."/>
            <person name="Mascher M."/>
            <person name="Fiebig A."/>
        </authorList>
    </citation>
    <scope>NUCLEOTIDE SEQUENCE [LARGE SCALE GENOMIC DNA]</scope>
</reference>
<protein>
    <submittedName>
        <fullName evidence="1">Uncharacterized protein</fullName>
    </submittedName>
</protein>
<proteinExistence type="predicted"/>
<evidence type="ECO:0000313" key="1">
    <source>
        <dbReference type="EnsemblPlants" id="AVESA.00010b.r2.4DG0788200.2.CDS"/>
    </source>
</evidence>
<accession>A0ACD5XFV5</accession>
<dbReference type="EnsemblPlants" id="AVESA.00010b.r2.4DG0788200.2">
    <property type="protein sequence ID" value="AVESA.00010b.r2.4DG0788200.2.CDS"/>
    <property type="gene ID" value="AVESA.00010b.r2.4DG0788200"/>
</dbReference>
<organism evidence="1 2">
    <name type="scientific">Avena sativa</name>
    <name type="common">Oat</name>
    <dbReference type="NCBI Taxonomy" id="4498"/>
    <lineage>
        <taxon>Eukaryota</taxon>
        <taxon>Viridiplantae</taxon>
        <taxon>Streptophyta</taxon>
        <taxon>Embryophyta</taxon>
        <taxon>Tracheophyta</taxon>
        <taxon>Spermatophyta</taxon>
        <taxon>Magnoliopsida</taxon>
        <taxon>Liliopsida</taxon>
        <taxon>Poales</taxon>
        <taxon>Poaceae</taxon>
        <taxon>BOP clade</taxon>
        <taxon>Pooideae</taxon>
        <taxon>Poodae</taxon>
        <taxon>Poeae</taxon>
        <taxon>Poeae Chloroplast Group 1 (Aveneae type)</taxon>
        <taxon>Aveninae</taxon>
        <taxon>Avena</taxon>
    </lineage>
</organism>
<name>A0ACD5XFV5_AVESA</name>
<reference evidence="1" key="2">
    <citation type="submission" date="2025-09" db="UniProtKB">
        <authorList>
            <consortium name="EnsemblPlants"/>
        </authorList>
    </citation>
    <scope>IDENTIFICATION</scope>
</reference>
<sequence length="348" mass="38180">MALIHSTNQALLDGQLNLLDNTFGYIKSMALKAALDLRIADAIDHHGGAATLTQIVDRVTLHRSKIPSLRRLMRVLTVSGVFGVQPVEGSSELLYALTPTSRLQVGPRNLVPITTMSLSPYFVASYLELGTWFQQELPEPCIFKLAHGEPLWKLAEHDASFDALINDGMVSDTSFIMDIAIKESGGVFQGITLLIDVAGGLGAAAQVISKEFPHVEYTVLDLDHVITKAPTGTNVNYITGDMFDSIPPANAIFLKSHDDCVKILRNCKKAIPPRDAGGKVIILDIVFGAGQSNVKRTEVQASFDVYMMIINGIERDELEWKMMFSEAGFTDYKIIPVLGFRSIIEVYP</sequence>